<dbReference type="GeneID" id="9993145"/>
<evidence type="ECO:0000313" key="1">
    <source>
        <dbReference type="EMBL" id="ADQ66909.1"/>
    </source>
</evidence>
<keyword evidence="3" id="KW-1185">Reference proteome</keyword>
<dbReference type="AlphaFoldDB" id="E4NSC0"/>
<dbReference type="Proteomes" id="UP000006663">
    <property type="component" value="Chromosome"/>
</dbReference>
<dbReference type="STRING" id="469382.Hbor_13260"/>
<evidence type="ECO:0000313" key="3">
    <source>
        <dbReference type="Proteomes" id="UP000006663"/>
    </source>
</evidence>
<evidence type="ECO:0000313" key="2">
    <source>
        <dbReference type="EMBL" id="ELY30416.1"/>
    </source>
</evidence>
<reference evidence="2 4" key="2">
    <citation type="journal article" date="2014" name="PLoS Genet.">
        <title>Phylogenetically driven sequencing of extremely halophilic archaea reveals strategies for static and dynamic osmo-response.</title>
        <authorList>
            <person name="Becker E.A."/>
            <person name="Seitzer P.M."/>
            <person name="Tritt A."/>
            <person name="Larsen D."/>
            <person name="Krusor M."/>
            <person name="Yao A.I."/>
            <person name="Wu D."/>
            <person name="Madern D."/>
            <person name="Eisen J.A."/>
            <person name="Darling A.E."/>
            <person name="Facciotti M.T."/>
        </authorList>
    </citation>
    <scope>NUCLEOTIDE SEQUENCE [LARGE SCALE GENOMIC DNA]</scope>
    <source>
        <strain evidence="2 4">DSM 11551</strain>
    </source>
</reference>
<sequence length="317" mass="35113">MTVIQQVLLELESDYYGRPYHISGNALYRAIARRVDAATRRSLVVSHGVFVPGEHGGYPAEHSQSGGAPYFGTGLRPVESYEDLFLFRDAAQRWLSASRPRDAHNTHHLHVHGGRVAFSPTVRFGLPRESRNSKRTMTWYVHCYVHDGTGSSDVIPLDDDVLDGLRLGGARNYGLGETSLKDTQTVDLDALDYATLEDTEGSFELELVSPYVTGSEYPGADEQSVPWWWTPRPGGLRRREERLIEDSDVYELETIDHGQVVGYGGPNPVETAKSGVLRVGTHSRFGFGEFRLRPVNEDRVPERASIAAARESAGGGE</sequence>
<gene>
    <name evidence="1" type="ordered locus">Hbor_13260</name>
    <name evidence="2" type="ORF">C499_04083</name>
</gene>
<dbReference type="KEGG" id="hbo:Hbor_13260"/>
<dbReference type="OrthoDB" id="256261at2157"/>
<dbReference type="PATRIC" id="fig|469382.19.peg.807"/>
<dbReference type="HOGENOM" id="CLU_820409_0_0_2"/>
<evidence type="ECO:0000313" key="4">
    <source>
        <dbReference type="Proteomes" id="UP000011585"/>
    </source>
</evidence>
<dbReference type="Proteomes" id="UP000011585">
    <property type="component" value="Unassembled WGS sequence"/>
</dbReference>
<dbReference type="RefSeq" id="WP_006054138.1">
    <property type="nucleotide sequence ID" value="NC_014729.1"/>
</dbReference>
<protein>
    <recommendedName>
        <fullName evidence="5">CRISPR system Cms protein Csm4</fullName>
    </recommendedName>
</protein>
<organism evidence="1 3">
    <name type="scientific">Halogeometricum borinquense (strain ATCC 700274 / DSM 11551 / JCM 10706 / KCTC 4070 / PR3)</name>
    <dbReference type="NCBI Taxonomy" id="469382"/>
    <lineage>
        <taxon>Archaea</taxon>
        <taxon>Methanobacteriati</taxon>
        <taxon>Methanobacteriota</taxon>
        <taxon>Stenosarchaea group</taxon>
        <taxon>Halobacteria</taxon>
        <taxon>Halobacteriales</taxon>
        <taxon>Haloferacaceae</taxon>
        <taxon>Halogeometricum</taxon>
    </lineage>
</organism>
<proteinExistence type="predicted"/>
<name>E4NSC0_HALBP</name>
<reference evidence="1 3" key="1">
    <citation type="journal article" date="2009" name="Stand. Genomic Sci.">
        <title>Complete genome sequence of Halogeometricum borinquense type strain (PR3).</title>
        <authorList>
            <person name="Malfatti S."/>
            <person name="Tindall B.J."/>
            <person name="Schneider S."/>
            <person name="Fahnrich R."/>
            <person name="Lapidus A."/>
            <person name="Labuttii K."/>
            <person name="Copeland A."/>
            <person name="Glavina Del Rio T."/>
            <person name="Nolan M."/>
            <person name="Chen F."/>
            <person name="Lucas S."/>
            <person name="Tice H."/>
            <person name="Cheng J.F."/>
            <person name="Bruce D."/>
            <person name="Goodwin L."/>
            <person name="Pitluck S."/>
            <person name="Anderson I."/>
            <person name="Pati A."/>
            <person name="Ivanova N."/>
            <person name="Mavromatis K."/>
            <person name="Chen A."/>
            <person name="Palaniappan K."/>
            <person name="D'haeseleer P."/>
            <person name="Goker M."/>
            <person name="Bristow J."/>
            <person name="Eisen J.A."/>
            <person name="Markowitz V."/>
            <person name="Hugenholtz P."/>
            <person name="Kyrpides N.C."/>
            <person name="Klenk H.P."/>
            <person name="Chain P."/>
        </authorList>
    </citation>
    <scope>NUCLEOTIDE SEQUENCE [LARGE SCALE GENOMIC DNA]</scope>
    <source>
        <strain evidence="3">ATCC 700274 / DSM 11551 / JCM 10706 / KCTC 4070 / PR3</strain>
        <strain evidence="1">PR 3</strain>
    </source>
</reference>
<dbReference type="EMBL" id="AOHT01000010">
    <property type="protein sequence ID" value="ELY30416.1"/>
    <property type="molecule type" value="Genomic_DNA"/>
</dbReference>
<dbReference type="eggNOG" id="arCOG06424">
    <property type="taxonomic scope" value="Archaea"/>
</dbReference>
<accession>E4NSC0</accession>
<evidence type="ECO:0008006" key="5">
    <source>
        <dbReference type="Google" id="ProtNLM"/>
    </source>
</evidence>
<dbReference type="EMBL" id="CP001690">
    <property type="protein sequence ID" value="ADQ66909.1"/>
    <property type="molecule type" value="Genomic_DNA"/>
</dbReference>